<sequence>DVYKETAWRFINAALFNVSSLSRISVTLWFTNLPFMVDMFDQLEEFIRHIVWFPLRYDG</sequence>
<evidence type="ECO:0000313" key="2">
    <source>
        <dbReference type="Proteomes" id="UP000234505"/>
    </source>
</evidence>
<accession>A0A2J4R199</accession>
<reference evidence="1 2" key="2">
    <citation type="submission" date="2018-01" db="EMBL/GenBank/DDBJ databases">
        <title>Genomic study of Klebsiella pneumoniae.</title>
        <authorList>
            <person name="Yang Y."/>
            <person name="Bicalho R."/>
        </authorList>
    </citation>
    <scope>NUCLEOTIDE SEQUENCE [LARGE SCALE GENOMIC DNA]</scope>
    <source>
        <strain evidence="1 2">A11</strain>
    </source>
</reference>
<reference evidence="1 2" key="1">
    <citation type="submission" date="2017-11" db="EMBL/GenBank/DDBJ databases">
        <authorList>
            <person name="Han C.G."/>
        </authorList>
    </citation>
    <scope>NUCLEOTIDE SEQUENCE [LARGE SCALE GENOMIC DNA]</scope>
    <source>
        <strain evidence="1 2">A11</strain>
    </source>
</reference>
<proteinExistence type="predicted"/>
<dbReference type="AlphaFoldDB" id="A0A2J4R199"/>
<protein>
    <submittedName>
        <fullName evidence="1">Uncharacterized protein</fullName>
    </submittedName>
</protein>
<organism evidence="1 2">
    <name type="scientific">Klebsiella michiganensis</name>
    <dbReference type="NCBI Taxonomy" id="1134687"/>
    <lineage>
        <taxon>Bacteria</taxon>
        <taxon>Pseudomonadati</taxon>
        <taxon>Pseudomonadota</taxon>
        <taxon>Gammaproteobacteria</taxon>
        <taxon>Enterobacterales</taxon>
        <taxon>Enterobacteriaceae</taxon>
        <taxon>Klebsiella/Raoultella group</taxon>
        <taxon>Klebsiella</taxon>
    </lineage>
</organism>
<name>A0A2J4R199_9ENTR</name>
<feature type="non-terminal residue" evidence="1">
    <location>
        <position position="1"/>
    </location>
</feature>
<evidence type="ECO:0000313" key="1">
    <source>
        <dbReference type="EMBL" id="PLL37080.1"/>
    </source>
</evidence>
<gene>
    <name evidence="1" type="ORF">CWN50_17890</name>
</gene>
<dbReference type="EMBL" id="PIDS01000625">
    <property type="protein sequence ID" value="PLL37080.1"/>
    <property type="molecule type" value="Genomic_DNA"/>
</dbReference>
<comment type="caution">
    <text evidence="1">The sequence shown here is derived from an EMBL/GenBank/DDBJ whole genome shotgun (WGS) entry which is preliminary data.</text>
</comment>
<dbReference type="Proteomes" id="UP000234505">
    <property type="component" value="Unassembled WGS sequence"/>
</dbReference>